<evidence type="ECO:0000256" key="6">
    <source>
        <dbReference type="ARBA" id="ARBA00023065"/>
    </source>
</evidence>
<keyword evidence="3" id="KW-1003">Cell membrane</keyword>
<organism evidence="10 11">
    <name type="scientific">Rhizoclosmatium globosum</name>
    <dbReference type="NCBI Taxonomy" id="329046"/>
    <lineage>
        <taxon>Eukaryota</taxon>
        <taxon>Fungi</taxon>
        <taxon>Fungi incertae sedis</taxon>
        <taxon>Chytridiomycota</taxon>
        <taxon>Chytridiomycota incertae sedis</taxon>
        <taxon>Chytridiomycetes</taxon>
        <taxon>Chytridiales</taxon>
        <taxon>Chytriomycetaceae</taxon>
        <taxon>Rhizoclosmatium</taxon>
    </lineage>
</organism>
<comment type="caution">
    <text evidence="10">The sequence shown here is derived from an EMBL/GenBank/DDBJ whole genome shotgun (WGS) entry which is preliminary data.</text>
</comment>
<keyword evidence="6" id="KW-0406">Ion transport</keyword>
<comment type="subcellular location">
    <subcellularLocation>
        <location evidence="1">Cell membrane</location>
        <topology evidence="1">Multi-pass membrane protein</topology>
    </subcellularLocation>
</comment>
<name>A0A1Y2CIQ2_9FUNG</name>
<dbReference type="GO" id="GO:0005254">
    <property type="term" value="F:chloride channel activity"/>
    <property type="evidence" value="ECO:0007669"/>
    <property type="project" value="InterPro"/>
</dbReference>
<evidence type="ECO:0000256" key="9">
    <source>
        <dbReference type="SAM" id="Phobius"/>
    </source>
</evidence>
<evidence type="ECO:0000256" key="7">
    <source>
        <dbReference type="ARBA" id="ARBA00023136"/>
    </source>
</evidence>
<dbReference type="OrthoDB" id="1368at2759"/>
<keyword evidence="7 9" id="KW-0472">Membrane</keyword>
<keyword evidence="5 9" id="KW-1133">Transmembrane helix</keyword>
<dbReference type="PANTHER" id="PTHR33281:SF19">
    <property type="entry name" value="VOLTAGE-DEPENDENT ANION CHANNEL-FORMING PROTEIN YNEE"/>
    <property type="match status" value="1"/>
</dbReference>
<proteinExistence type="predicted"/>
<feature type="transmembrane region" description="Helical" evidence="9">
    <location>
        <begin position="98"/>
        <end position="118"/>
    </location>
</feature>
<evidence type="ECO:0000256" key="2">
    <source>
        <dbReference type="ARBA" id="ARBA00022448"/>
    </source>
</evidence>
<sequence>MDTPPPPSSTPDLTIDGISIETSETPHKQPKWMEPSKKEHKSHKIRNLSKTNVGDLLNLEYSVLPKVLPISFGLAVWSALACVFYLVPACNFLKQWGLPNSTLLVTILGSAMGLLLVFRVNTAYDRYWEGRKIWSSVHFQIRNLARLIWTYSQPKNHDEALRRIAAMNLLIAFATSTKHALRNEPDYRFSDVGPFLQHITSYSEIPSHTQELLPTPLEITLHLQRYLIPSHSNHTHPHAYQIHLKQILLMYLVSLPFQLVASPLGWWTIPVVFVSSIIMLGIEEIGGEIENPFGYDYNDLPQDEYCTAIRDEVLRIMQKDDACEDIKGWCSPYPIVMERVSVRKKSHMASMPTVVEEKKGNEDGWKQDVRCVLNSFIKIVS</sequence>
<dbReference type="AlphaFoldDB" id="A0A1Y2CIQ2"/>
<dbReference type="InterPro" id="IPR044669">
    <property type="entry name" value="YneE/VCCN1/2-like"/>
</dbReference>
<evidence type="ECO:0000256" key="8">
    <source>
        <dbReference type="SAM" id="MobiDB-lite"/>
    </source>
</evidence>
<evidence type="ECO:0000256" key="5">
    <source>
        <dbReference type="ARBA" id="ARBA00022989"/>
    </source>
</evidence>
<keyword evidence="4 9" id="KW-0812">Transmembrane</keyword>
<accession>A0A1Y2CIQ2</accession>
<keyword evidence="11" id="KW-1185">Reference proteome</keyword>
<evidence type="ECO:0000313" key="11">
    <source>
        <dbReference type="Proteomes" id="UP000193642"/>
    </source>
</evidence>
<dbReference type="Pfam" id="PF25539">
    <property type="entry name" value="Bestrophin_2"/>
    <property type="match status" value="2"/>
</dbReference>
<feature type="transmembrane region" description="Helical" evidence="9">
    <location>
        <begin position="67"/>
        <end position="86"/>
    </location>
</feature>
<feature type="region of interest" description="Disordered" evidence="8">
    <location>
        <begin position="1"/>
        <end position="44"/>
    </location>
</feature>
<dbReference type="Proteomes" id="UP000193642">
    <property type="component" value="Unassembled WGS sequence"/>
</dbReference>
<evidence type="ECO:0000256" key="3">
    <source>
        <dbReference type="ARBA" id="ARBA00022475"/>
    </source>
</evidence>
<evidence type="ECO:0000313" key="10">
    <source>
        <dbReference type="EMBL" id="ORY46923.1"/>
    </source>
</evidence>
<dbReference type="PANTHER" id="PTHR33281">
    <property type="entry name" value="UPF0187 PROTEIN YNEE"/>
    <property type="match status" value="1"/>
</dbReference>
<keyword evidence="2" id="KW-0813">Transport</keyword>
<dbReference type="EMBL" id="MCGO01000015">
    <property type="protein sequence ID" value="ORY46923.1"/>
    <property type="molecule type" value="Genomic_DNA"/>
</dbReference>
<dbReference type="STRING" id="329046.A0A1Y2CIQ2"/>
<gene>
    <name evidence="10" type="ORF">BCR33DRAFT_783373</name>
</gene>
<dbReference type="GO" id="GO:0005886">
    <property type="term" value="C:plasma membrane"/>
    <property type="evidence" value="ECO:0007669"/>
    <property type="project" value="UniProtKB-SubCell"/>
</dbReference>
<evidence type="ECO:0000256" key="4">
    <source>
        <dbReference type="ARBA" id="ARBA00022692"/>
    </source>
</evidence>
<evidence type="ECO:0000256" key="1">
    <source>
        <dbReference type="ARBA" id="ARBA00004651"/>
    </source>
</evidence>
<protein>
    <submittedName>
        <fullName evidence="10">UPF0187-domain-containing protein</fullName>
    </submittedName>
</protein>
<reference evidence="10 11" key="1">
    <citation type="submission" date="2016-07" db="EMBL/GenBank/DDBJ databases">
        <title>Pervasive Adenine N6-methylation of Active Genes in Fungi.</title>
        <authorList>
            <consortium name="DOE Joint Genome Institute"/>
            <person name="Mondo S.J."/>
            <person name="Dannebaum R.O."/>
            <person name="Kuo R.C."/>
            <person name="Labutti K."/>
            <person name="Haridas S."/>
            <person name="Kuo A."/>
            <person name="Salamov A."/>
            <person name="Ahrendt S.R."/>
            <person name="Lipzen A."/>
            <person name="Sullivan W."/>
            <person name="Andreopoulos W.B."/>
            <person name="Clum A."/>
            <person name="Lindquist E."/>
            <person name="Daum C."/>
            <person name="Ramamoorthy G.K."/>
            <person name="Gryganskyi A."/>
            <person name="Culley D."/>
            <person name="Magnuson J.K."/>
            <person name="James T.Y."/>
            <person name="O'Malley M.A."/>
            <person name="Stajich J.E."/>
            <person name="Spatafora J.W."/>
            <person name="Visel A."/>
            <person name="Grigoriev I.V."/>
        </authorList>
    </citation>
    <scope>NUCLEOTIDE SEQUENCE [LARGE SCALE GENOMIC DNA]</scope>
    <source>
        <strain evidence="10 11">JEL800</strain>
    </source>
</reference>